<dbReference type="CDD" id="cd06145">
    <property type="entry name" value="REX1_like"/>
    <property type="match status" value="1"/>
</dbReference>
<feature type="domain" description="Exonuclease" evidence="9">
    <location>
        <begin position="670"/>
        <end position="829"/>
    </location>
</feature>
<reference evidence="10 11" key="1">
    <citation type="submission" date="2024-07" db="EMBL/GenBank/DDBJ databases">
        <title>Enhanced genomic and transcriptomic resources for Trichinella pseudospiralis and T. spiralis underpin the discovery of pronounced molecular differences between stages and species.</title>
        <authorList>
            <person name="Pasi K.K."/>
            <person name="La Rosa G."/>
            <person name="Gomez-Morales M.A."/>
            <person name="Tosini F."/>
            <person name="Sumanam S."/>
            <person name="Young N.D."/>
            <person name="Chang B.C."/>
            <person name="Robin G.B."/>
        </authorList>
    </citation>
    <scope>NUCLEOTIDE SEQUENCE [LARGE SCALE GENOMIC DNA]</scope>
    <source>
        <strain evidence="10">ISS534</strain>
    </source>
</reference>
<keyword evidence="3" id="KW-0540">Nuclease</keyword>
<evidence type="ECO:0000259" key="9">
    <source>
        <dbReference type="SMART" id="SM00479"/>
    </source>
</evidence>
<dbReference type="Proteomes" id="UP001558632">
    <property type="component" value="Unassembled WGS sequence"/>
</dbReference>
<evidence type="ECO:0000256" key="7">
    <source>
        <dbReference type="SAM" id="MobiDB-lite"/>
    </source>
</evidence>
<keyword evidence="6" id="KW-0539">Nucleus</keyword>
<dbReference type="SUPFAM" id="SSF52833">
    <property type="entry name" value="Thioredoxin-like"/>
    <property type="match status" value="2"/>
</dbReference>
<keyword evidence="11" id="KW-1185">Reference proteome</keyword>
<dbReference type="PANTHER" id="PTHR12801">
    <property type="entry name" value="RNA EXONUCLEASE REXO1 / RECO3 FAMILY MEMBER-RELATED"/>
    <property type="match status" value="1"/>
</dbReference>
<dbReference type="InterPro" id="IPR031736">
    <property type="entry name" value="REXO1-like_dom"/>
</dbReference>
<gene>
    <name evidence="10" type="ORF">TSPI_02530</name>
</gene>
<evidence type="ECO:0000256" key="6">
    <source>
        <dbReference type="ARBA" id="ARBA00023242"/>
    </source>
</evidence>
<comment type="subcellular location">
    <subcellularLocation>
        <location evidence="1">Nucleus</location>
    </subcellularLocation>
</comment>
<evidence type="ECO:0000313" key="11">
    <source>
        <dbReference type="Proteomes" id="UP001558632"/>
    </source>
</evidence>
<dbReference type="Pfam" id="PF15870">
    <property type="entry name" value="EloA-BP1"/>
    <property type="match status" value="1"/>
</dbReference>
<dbReference type="Gene3D" id="3.30.420.10">
    <property type="entry name" value="Ribonuclease H-like superfamily/Ribonuclease H"/>
    <property type="match status" value="1"/>
</dbReference>
<sequence>MNLEKISDKDKLRLCRIYFYGGFGMLPLLWIVNSMWFFYQAFLRKPHFEEQREIKRYVIYSMIGAGVWFMCLFVWIWIYQMNRSSWGALGDYISFVLPSGAILFFLAQESSKAVHKKTNSSEVNNKSTTAYSNDNNCSSSPSSAAPAAAVAVAYTPTPIAELKKRKEDREKRRKARQLENAQSCPTPCSVEIIDLTKSEPTSSPVSSSSAAEQETSPPVAGELEKCPSSTPNLLIVEEQPISQLKRQKPEEVVEILDNAGNLSTSTPKKIRKVDLFGEDSDDDRLIAFCAVDEDEVEKPSVDETTDQLFQSLLVEKAKSYANVPSVDEDTVLESASVAYEKRKVALEKEASMIQQKYNTSSNIRWSAYKTGQLASTSHQPEPVEKATIVKNDPGAMFSTLPADIKPEKTTTLENNSINAELAIKQLRSVKKENTQKLIKRPVIVPGSHLKIPFTVRQTILNYFIDAFLQQGATEEQALEKAQKEEEFLCRSCQHKMTYNVAAIHRLKRIKDGQLSIRSVSSYSAVDSQVLLDLFYNKLERFVLSLDDLQAHGFPLPDPTNFTRAYFSKKEVAKTYLPVDDKKRQCDRCGKSFYLTPDWMYPDRQDRCVYHFGKAFNVRSSGSTDLQHTCCKGDLQSDGCCMANCHVTRVSPESELNNYIHTAGFKQKKKSVFALDCEMVYTTIGSMLARVTVVDWNLETVYERLVKPPGALLDCNTRFSGITEQELAKAEWTLEDVQKDLSEIFSPDSILIGHSLDCDLRALKLIHMKVVDTSVVFPHRRGLPYKRALKSLAMEYLKKIIQENVGGHDSKEDASACMELMKCKNTGENGLSFCLTLLNSGKCLTEYTFSRCATAESCRRVRLRNYLKLGPTVACFQQCRSLLIYFTIKTVCGVECAISNSRFNCLITDKVKAGGSDGSCYFATAEFFEYVLDGMLFRAKLSAILIFFTIFTLVNALDSRDAVELLDKCRELLNEKQANWKVKIFRRQLFRLCSLAERYVDDSLIVLFCGNAKRYPICQQVDLQLKAELKKRPAPLRPAYIMTDNFAFADDLHVRHFPALTYTVAGRLFHYTGKWNKEEISRWIRQMGAGVARSVDYSNFNQLLNKNVAVMILLYKQENAKCARFAGRWWDRLAKSASDYKQTEFVKLECSGVNGFFAAERLQMTITDDNCPTLLMLYNDKLKLFSADLSEPGVATSVRHFLLNQRHLADGWRPLGDEPTDLEYIEFDMQRRLDSRMNRPVHIVTGFTGGFGVIVLAVSIFWGLKGSAFISELKALRTATVDSR</sequence>
<dbReference type="Gene3D" id="3.40.30.10">
    <property type="entry name" value="Glutaredoxin"/>
    <property type="match status" value="1"/>
</dbReference>
<dbReference type="SMART" id="SM00479">
    <property type="entry name" value="EXOIII"/>
    <property type="match status" value="1"/>
</dbReference>
<feature type="transmembrane region" description="Helical" evidence="8">
    <location>
        <begin position="59"/>
        <end position="79"/>
    </location>
</feature>
<name>A0ABR3KK97_TRISP</name>
<dbReference type="GO" id="GO:0004527">
    <property type="term" value="F:exonuclease activity"/>
    <property type="evidence" value="ECO:0007669"/>
    <property type="project" value="UniProtKB-KW"/>
</dbReference>
<evidence type="ECO:0000256" key="8">
    <source>
        <dbReference type="SAM" id="Phobius"/>
    </source>
</evidence>
<feature type="compositionally biased region" description="Polar residues" evidence="7">
    <location>
        <begin position="120"/>
        <end position="137"/>
    </location>
</feature>
<feature type="transmembrane region" description="Helical" evidence="8">
    <location>
        <begin position="86"/>
        <end position="107"/>
    </location>
</feature>
<keyword evidence="5 10" id="KW-0269">Exonuclease</keyword>
<dbReference type="InterPro" id="IPR034922">
    <property type="entry name" value="REX1-like_exo"/>
</dbReference>
<keyword evidence="4" id="KW-0378">Hydrolase</keyword>
<dbReference type="SUPFAM" id="SSF53098">
    <property type="entry name" value="Ribonuclease H-like"/>
    <property type="match status" value="1"/>
</dbReference>
<feature type="region of interest" description="Disordered" evidence="7">
    <location>
        <begin position="161"/>
        <end position="183"/>
    </location>
</feature>
<dbReference type="InterPro" id="IPR036249">
    <property type="entry name" value="Thioredoxin-like_sf"/>
</dbReference>
<dbReference type="InterPro" id="IPR012337">
    <property type="entry name" value="RNaseH-like_sf"/>
</dbReference>
<comment type="caution">
    <text evidence="10">The sequence shown here is derived from an EMBL/GenBank/DDBJ whole genome shotgun (WGS) entry which is preliminary data.</text>
</comment>
<evidence type="ECO:0000313" key="10">
    <source>
        <dbReference type="EMBL" id="KAL1240703.1"/>
    </source>
</evidence>
<evidence type="ECO:0000256" key="3">
    <source>
        <dbReference type="ARBA" id="ARBA00022722"/>
    </source>
</evidence>
<evidence type="ECO:0000256" key="2">
    <source>
        <dbReference type="ARBA" id="ARBA00006357"/>
    </source>
</evidence>
<dbReference type="PANTHER" id="PTHR12801:SF115">
    <property type="entry name" value="FI18136P1-RELATED"/>
    <property type="match status" value="1"/>
</dbReference>
<dbReference type="InterPro" id="IPR013520">
    <property type="entry name" value="Ribonucl_H"/>
</dbReference>
<feature type="region of interest" description="Disordered" evidence="7">
    <location>
        <begin position="197"/>
        <end position="227"/>
    </location>
</feature>
<organism evidence="10 11">
    <name type="scientific">Trichinella spiralis</name>
    <name type="common">Trichina worm</name>
    <dbReference type="NCBI Taxonomy" id="6334"/>
    <lineage>
        <taxon>Eukaryota</taxon>
        <taxon>Metazoa</taxon>
        <taxon>Ecdysozoa</taxon>
        <taxon>Nematoda</taxon>
        <taxon>Enoplea</taxon>
        <taxon>Dorylaimia</taxon>
        <taxon>Trichinellida</taxon>
        <taxon>Trichinellidae</taxon>
        <taxon>Trichinella</taxon>
    </lineage>
</organism>
<evidence type="ECO:0000256" key="5">
    <source>
        <dbReference type="ARBA" id="ARBA00022839"/>
    </source>
</evidence>
<accession>A0ABR3KK97</accession>
<comment type="similarity">
    <text evidence="2">Belongs to the REXO1/REXO3 family.</text>
</comment>
<feature type="transmembrane region" description="Helical" evidence="8">
    <location>
        <begin position="1240"/>
        <end position="1263"/>
    </location>
</feature>
<protein>
    <submittedName>
        <fullName evidence="10">RNA exonuclease</fullName>
    </submittedName>
</protein>
<dbReference type="InterPro" id="IPR036397">
    <property type="entry name" value="RNaseH_sf"/>
</dbReference>
<keyword evidence="8" id="KW-0812">Transmembrane</keyword>
<feature type="compositionally biased region" description="Basic and acidic residues" evidence="7">
    <location>
        <begin position="161"/>
        <end position="170"/>
    </location>
</feature>
<feature type="transmembrane region" description="Helical" evidence="8">
    <location>
        <begin position="17"/>
        <end position="39"/>
    </location>
</feature>
<feature type="region of interest" description="Disordered" evidence="7">
    <location>
        <begin position="116"/>
        <end position="138"/>
    </location>
</feature>
<dbReference type="EMBL" id="JBEUSY010000254">
    <property type="protein sequence ID" value="KAL1240703.1"/>
    <property type="molecule type" value="Genomic_DNA"/>
</dbReference>
<keyword evidence="8" id="KW-1133">Transmembrane helix</keyword>
<keyword evidence="8" id="KW-0472">Membrane</keyword>
<proteinExistence type="inferred from homology"/>
<dbReference type="InterPro" id="IPR047021">
    <property type="entry name" value="REXO1/3/4-like"/>
</dbReference>
<dbReference type="InterPro" id="IPR019379">
    <property type="entry name" value="Gamma_Secretase_Asp_P_PEN2"/>
</dbReference>
<dbReference type="Pfam" id="PF10251">
    <property type="entry name" value="PEN-2"/>
    <property type="match status" value="1"/>
</dbReference>
<evidence type="ECO:0000256" key="1">
    <source>
        <dbReference type="ARBA" id="ARBA00004123"/>
    </source>
</evidence>
<evidence type="ECO:0000256" key="4">
    <source>
        <dbReference type="ARBA" id="ARBA00022801"/>
    </source>
</evidence>
<feature type="compositionally biased region" description="Low complexity" evidence="7">
    <location>
        <begin position="198"/>
        <end position="212"/>
    </location>
</feature>
<feature type="transmembrane region" description="Helical" evidence="8">
    <location>
        <begin position="934"/>
        <end position="956"/>
    </location>
</feature>